<dbReference type="EMBL" id="BPLQ01008669">
    <property type="protein sequence ID" value="GIY38787.1"/>
    <property type="molecule type" value="Genomic_DNA"/>
</dbReference>
<dbReference type="Proteomes" id="UP001054837">
    <property type="component" value="Unassembled WGS sequence"/>
</dbReference>
<organism evidence="1 2">
    <name type="scientific">Caerostris darwini</name>
    <dbReference type="NCBI Taxonomy" id="1538125"/>
    <lineage>
        <taxon>Eukaryota</taxon>
        <taxon>Metazoa</taxon>
        <taxon>Ecdysozoa</taxon>
        <taxon>Arthropoda</taxon>
        <taxon>Chelicerata</taxon>
        <taxon>Arachnida</taxon>
        <taxon>Araneae</taxon>
        <taxon>Araneomorphae</taxon>
        <taxon>Entelegynae</taxon>
        <taxon>Araneoidea</taxon>
        <taxon>Araneidae</taxon>
        <taxon>Caerostris</taxon>
    </lineage>
</organism>
<proteinExistence type="predicted"/>
<evidence type="ECO:0000313" key="2">
    <source>
        <dbReference type="Proteomes" id="UP001054837"/>
    </source>
</evidence>
<protein>
    <submittedName>
        <fullName evidence="1">Uncharacterized protein</fullName>
    </submittedName>
</protein>
<keyword evidence="2" id="KW-1185">Reference proteome</keyword>
<accession>A0AAV4T282</accession>
<evidence type="ECO:0000313" key="1">
    <source>
        <dbReference type="EMBL" id="GIY38787.1"/>
    </source>
</evidence>
<reference evidence="1 2" key="1">
    <citation type="submission" date="2021-06" db="EMBL/GenBank/DDBJ databases">
        <title>Caerostris darwini draft genome.</title>
        <authorList>
            <person name="Kono N."/>
            <person name="Arakawa K."/>
        </authorList>
    </citation>
    <scope>NUCLEOTIDE SEQUENCE [LARGE SCALE GENOMIC DNA]</scope>
</reference>
<comment type="caution">
    <text evidence="1">The sequence shown here is derived from an EMBL/GenBank/DDBJ whole genome shotgun (WGS) entry which is preliminary data.</text>
</comment>
<sequence length="127" mass="14202">MSSETPSQVRNFILEVYDTLCRSPACGFRMDSFPVNVEGGFQFMVHLDTGILISKQVAAKQFSNLTLKSAVEIINSLGLPLDNPLNEQVREIRASGVDFTYFYVFPGHLMIFSNELRNSKSSSELDS</sequence>
<name>A0AAV4T282_9ARAC</name>
<gene>
    <name evidence="1" type="ORF">CDAR_615031</name>
</gene>
<dbReference type="AlphaFoldDB" id="A0AAV4T282"/>